<dbReference type="Proteomes" id="UP001232148">
    <property type="component" value="Unassembled WGS sequence"/>
</dbReference>
<protein>
    <submittedName>
        <fullName evidence="2">Uncharacterized protein</fullName>
    </submittedName>
</protein>
<feature type="compositionally biased region" description="Pro residues" evidence="1">
    <location>
        <begin position="99"/>
        <end position="110"/>
    </location>
</feature>
<organism evidence="2 3">
    <name type="scientific">Colletotrichum zoysiae</name>
    <dbReference type="NCBI Taxonomy" id="1216348"/>
    <lineage>
        <taxon>Eukaryota</taxon>
        <taxon>Fungi</taxon>
        <taxon>Dikarya</taxon>
        <taxon>Ascomycota</taxon>
        <taxon>Pezizomycotina</taxon>
        <taxon>Sordariomycetes</taxon>
        <taxon>Hypocreomycetidae</taxon>
        <taxon>Glomerellales</taxon>
        <taxon>Glomerellaceae</taxon>
        <taxon>Colletotrichum</taxon>
        <taxon>Colletotrichum graminicola species complex</taxon>
    </lineage>
</organism>
<keyword evidence="3" id="KW-1185">Reference proteome</keyword>
<proteinExistence type="predicted"/>
<feature type="region of interest" description="Disordered" evidence="1">
    <location>
        <begin position="95"/>
        <end position="119"/>
    </location>
</feature>
<gene>
    <name evidence="2" type="ORF">LX32DRAFT_163600</name>
</gene>
<dbReference type="EMBL" id="MU843012">
    <property type="protein sequence ID" value="KAK2023125.1"/>
    <property type="molecule type" value="Genomic_DNA"/>
</dbReference>
<sequence>MYERCAIWRLAKMQPEGGFQGPRGSTVGKHGIGHQCNSILPGGEKWMSSLVRVSTGGLVRVMGSFTKQYSDYGVSGGTPPLGAFWTYLQSSNGGQTPILPSPSPSPPSPPSGVTREGGGWDITWQSEISDKTRLGSAVNGFEIDVQFQNGKKTYHFQSWQAIQLSMDLQRFLVHWPAPDSSRIQTWG</sequence>
<reference evidence="2" key="1">
    <citation type="submission" date="2021-06" db="EMBL/GenBank/DDBJ databases">
        <title>Comparative genomics, transcriptomics and evolutionary studies reveal genomic signatures of adaptation to plant cell wall in hemibiotrophic fungi.</title>
        <authorList>
            <consortium name="DOE Joint Genome Institute"/>
            <person name="Baroncelli R."/>
            <person name="Diaz J.F."/>
            <person name="Benocci T."/>
            <person name="Peng M."/>
            <person name="Battaglia E."/>
            <person name="Haridas S."/>
            <person name="Andreopoulos W."/>
            <person name="Labutti K."/>
            <person name="Pangilinan J."/>
            <person name="Floch G.L."/>
            <person name="Makela M.R."/>
            <person name="Henrissat B."/>
            <person name="Grigoriev I.V."/>
            <person name="Crouch J.A."/>
            <person name="De Vries R.P."/>
            <person name="Sukno S.A."/>
            <person name="Thon M.R."/>
        </authorList>
    </citation>
    <scope>NUCLEOTIDE SEQUENCE</scope>
    <source>
        <strain evidence="2">MAFF235873</strain>
    </source>
</reference>
<evidence type="ECO:0000313" key="3">
    <source>
        <dbReference type="Proteomes" id="UP001232148"/>
    </source>
</evidence>
<accession>A0AAD9H6G2</accession>
<evidence type="ECO:0000313" key="2">
    <source>
        <dbReference type="EMBL" id="KAK2023125.1"/>
    </source>
</evidence>
<name>A0AAD9H6G2_9PEZI</name>
<evidence type="ECO:0000256" key="1">
    <source>
        <dbReference type="SAM" id="MobiDB-lite"/>
    </source>
</evidence>
<dbReference type="AlphaFoldDB" id="A0AAD9H6G2"/>
<comment type="caution">
    <text evidence="2">The sequence shown here is derived from an EMBL/GenBank/DDBJ whole genome shotgun (WGS) entry which is preliminary data.</text>
</comment>